<feature type="region of interest" description="Disordered" evidence="15">
    <location>
        <begin position="182"/>
        <end position="213"/>
    </location>
</feature>
<feature type="repeat" description="LDL-receptor class B" evidence="14">
    <location>
        <begin position="1783"/>
        <end position="1825"/>
    </location>
</feature>
<keyword evidence="6" id="KW-0732">Signal</keyword>
<feature type="disulfide bond" evidence="13">
    <location>
        <begin position="414"/>
        <end position="429"/>
    </location>
</feature>
<dbReference type="GO" id="GO:0006897">
    <property type="term" value="P:endocytosis"/>
    <property type="evidence" value="ECO:0007669"/>
    <property type="project" value="UniProtKB-KW"/>
</dbReference>
<feature type="disulfide bond" evidence="13">
    <location>
        <begin position="542"/>
        <end position="557"/>
    </location>
</feature>
<feature type="disulfide bond" evidence="13">
    <location>
        <begin position="473"/>
        <end position="485"/>
    </location>
</feature>
<dbReference type="FunFam" id="2.120.10.30:FF:000102">
    <property type="entry name" value="Uncharacterized protein, isoform B"/>
    <property type="match status" value="1"/>
</dbReference>
<feature type="transmembrane region" description="Helical" evidence="16">
    <location>
        <begin position="110"/>
        <end position="134"/>
    </location>
</feature>
<dbReference type="Proteomes" id="UP000075903">
    <property type="component" value="Unassembled WGS sequence"/>
</dbReference>
<feature type="disulfide bond" evidence="13">
    <location>
        <begin position="608"/>
        <end position="620"/>
    </location>
</feature>
<feature type="repeat" description="LDL-receptor class B" evidence="14">
    <location>
        <begin position="949"/>
        <end position="990"/>
    </location>
</feature>
<dbReference type="SMART" id="SM00181">
    <property type="entry name" value="EGF"/>
    <property type="match status" value="7"/>
</dbReference>
<dbReference type="STRING" id="30066.A0A182V493"/>
<feature type="repeat" description="LDL-receptor class B" evidence="14">
    <location>
        <begin position="1476"/>
        <end position="1518"/>
    </location>
</feature>
<feature type="repeat" description="LDL-receptor class B" evidence="14">
    <location>
        <begin position="1433"/>
        <end position="1475"/>
    </location>
</feature>
<feature type="disulfide bond" evidence="13">
    <location>
        <begin position="674"/>
        <end position="689"/>
    </location>
</feature>
<dbReference type="FunFam" id="4.10.400.10:FF:000034">
    <property type="entry name" value="Low-density lipoprotein receptor-related protein 2"/>
    <property type="match status" value="1"/>
</dbReference>
<evidence type="ECO:0000256" key="2">
    <source>
        <dbReference type="ARBA" id="ARBA00022475"/>
    </source>
</evidence>
<evidence type="ECO:0000256" key="10">
    <source>
        <dbReference type="ARBA" id="ARBA00023157"/>
    </source>
</evidence>
<feature type="repeat" description="LDL-receptor class B" evidence="14">
    <location>
        <begin position="1214"/>
        <end position="1257"/>
    </location>
</feature>
<dbReference type="InterPro" id="IPR051221">
    <property type="entry name" value="LDLR-related"/>
</dbReference>
<feature type="disulfide bond" evidence="13">
    <location>
        <begin position="571"/>
        <end position="589"/>
    </location>
</feature>
<dbReference type="Pfam" id="PF07645">
    <property type="entry name" value="EGF_CA"/>
    <property type="match status" value="1"/>
</dbReference>
<dbReference type="PROSITE" id="PS01187">
    <property type="entry name" value="EGF_CA"/>
    <property type="match status" value="1"/>
</dbReference>
<dbReference type="GO" id="GO:0005886">
    <property type="term" value="C:plasma membrane"/>
    <property type="evidence" value="ECO:0007669"/>
    <property type="project" value="UniProtKB-SubCell"/>
</dbReference>
<dbReference type="PROSITE" id="PS00010">
    <property type="entry name" value="ASX_HYDROXYL"/>
    <property type="match status" value="1"/>
</dbReference>
<keyword evidence="5 16" id="KW-0812">Transmembrane</keyword>
<dbReference type="PANTHER" id="PTHR22722">
    <property type="entry name" value="LOW-DENSITY LIPOPROTEIN RECEPTOR-RELATED PROTEIN 2-RELATED"/>
    <property type="match status" value="1"/>
</dbReference>
<feature type="disulfide bond" evidence="13">
    <location>
        <begin position="492"/>
        <end position="507"/>
    </location>
</feature>
<comment type="caution">
    <text evidence="13">Lacks conserved residue(s) required for the propagation of feature annotation.</text>
</comment>
<dbReference type="FunFam" id="4.10.400.10:FF:000065">
    <property type="entry name" value="Transmembrane protease serine 7"/>
    <property type="match status" value="1"/>
</dbReference>
<feature type="disulfide bond" evidence="13">
    <location>
        <begin position="627"/>
        <end position="642"/>
    </location>
</feature>
<comment type="subcellular location">
    <subcellularLocation>
        <location evidence="1">Cell membrane</location>
        <topology evidence="1">Single-pass type I membrane protein</topology>
    </subcellularLocation>
</comment>
<dbReference type="InterPro" id="IPR009030">
    <property type="entry name" value="Growth_fac_rcpt_cys_sf"/>
</dbReference>
<feature type="disulfide bond" evidence="13">
    <location>
        <begin position="362"/>
        <end position="377"/>
    </location>
</feature>
<feature type="disulfide bond" evidence="13">
    <location>
        <begin position="583"/>
        <end position="598"/>
    </location>
</feature>
<dbReference type="EnsemblMetazoa" id="AMEM008581-RA">
    <property type="protein sequence ID" value="AMEM008581-PA"/>
    <property type="gene ID" value="AMEM008581"/>
</dbReference>
<dbReference type="VEuPathDB" id="VectorBase:AMEM21_007315"/>
<dbReference type="PROSITE" id="PS50068">
    <property type="entry name" value="LDLRA_2"/>
    <property type="match status" value="8"/>
</dbReference>
<dbReference type="FunFam" id="2.120.10.30:FF:000008">
    <property type="entry name" value="Low-density lipoprotein receptor-related protein 4"/>
    <property type="match status" value="3"/>
</dbReference>
<dbReference type="FunFam" id="2.10.25.10:FF:000010">
    <property type="entry name" value="Pro-epidermal growth factor"/>
    <property type="match status" value="1"/>
</dbReference>
<dbReference type="Gene3D" id="4.10.400.10">
    <property type="entry name" value="Low-density Lipoprotein Receptor"/>
    <property type="match status" value="8"/>
</dbReference>
<feature type="repeat" description="LDL-receptor class B" evidence="14">
    <location>
        <begin position="1171"/>
        <end position="1213"/>
    </location>
</feature>
<evidence type="ECO:0000256" key="9">
    <source>
        <dbReference type="ARBA" id="ARBA00023136"/>
    </source>
</evidence>
<evidence type="ECO:0000256" key="5">
    <source>
        <dbReference type="ARBA" id="ARBA00022692"/>
    </source>
</evidence>
<evidence type="ECO:0000256" key="13">
    <source>
        <dbReference type="PROSITE-ProRule" id="PRU00124"/>
    </source>
</evidence>
<evidence type="ECO:0000256" key="3">
    <source>
        <dbReference type="ARBA" id="ARBA00022536"/>
    </source>
</evidence>
<accession>A0A182V493</accession>
<dbReference type="InterPro" id="IPR023415">
    <property type="entry name" value="LDLR_class-A_CS"/>
</dbReference>
<keyword evidence="8 16" id="KW-1133">Transmembrane helix</keyword>
<feature type="disulfide bond" evidence="13">
    <location>
        <begin position="454"/>
        <end position="469"/>
    </location>
</feature>
<proteinExistence type="predicted"/>
<protein>
    <recommendedName>
        <fullName evidence="17">EGF-like domain-containing protein</fullName>
    </recommendedName>
</protein>
<dbReference type="FunFam" id="4.10.400.10:FF:000203">
    <property type="entry name" value="Uncharacterized protein, isoform A"/>
    <property type="match status" value="1"/>
</dbReference>
<evidence type="ECO:0000256" key="11">
    <source>
        <dbReference type="ARBA" id="ARBA00023170"/>
    </source>
</evidence>
<dbReference type="SMART" id="SM00179">
    <property type="entry name" value="EGF_CA"/>
    <property type="match status" value="3"/>
</dbReference>
<feature type="repeat" description="LDL-receptor class B" evidence="14">
    <location>
        <begin position="1128"/>
        <end position="1170"/>
    </location>
</feature>
<evidence type="ECO:0000256" key="6">
    <source>
        <dbReference type="ARBA" id="ARBA00022729"/>
    </source>
</evidence>
<dbReference type="SUPFAM" id="SSF57424">
    <property type="entry name" value="LDL receptor-like module"/>
    <property type="match status" value="7"/>
</dbReference>
<evidence type="ECO:0000256" key="15">
    <source>
        <dbReference type="SAM" id="MobiDB-lite"/>
    </source>
</evidence>
<dbReference type="InterPro" id="IPR011042">
    <property type="entry name" value="6-blade_b-propeller_TolB-like"/>
</dbReference>
<evidence type="ECO:0000256" key="12">
    <source>
        <dbReference type="ARBA" id="ARBA00023180"/>
    </source>
</evidence>
<keyword evidence="10 13" id="KW-1015">Disulfide bond</keyword>
<organism evidence="18 19">
    <name type="scientific">Anopheles merus</name>
    <name type="common">Mosquito</name>
    <dbReference type="NCBI Taxonomy" id="30066"/>
    <lineage>
        <taxon>Eukaryota</taxon>
        <taxon>Metazoa</taxon>
        <taxon>Ecdysozoa</taxon>
        <taxon>Arthropoda</taxon>
        <taxon>Hexapoda</taxon>
        <taxon>Insecta</taxon>
        <taxon>Pterygota</taxon>
        <taxon>Neoptera</taxon>
        <taxon>Endopterygota</taxon>
        <taxon>Diptera</taxon>
        <taxon>Nematocera</taxon>
        <taxon>Culicoidea</taxon>
        <taxon>Culicidae</taxon>
        <taxon>Anophelinae</taxon>
        <taxon>Anopheles</taxon>
    </lineage>
</organism>
<keyword evidence="3" id="KW-0245">EGF-like domain</keyword>
<evidence type="ECO:0000256" key="14">
    <source>
        <dbReference type="PROSITE-ProRule" id="PRU00461"/>
    </source>
</evidence>
<feature type="transmembrane region" description="Helical" evidence="16">
    <location>
        <begin position="2034"/>
        <end position="2058"/>
    </location>
</feature>
<dbReference type="PANTHER" id="PTHR22722:SF15">
    <property type="entry name" value="LOW-DENSITY LIPOPROTEIN RECEPTOR-RELATED"/>
    <property type="match status" value="1"/>
</dbReference>
<keyword evidence="9 16" id="KW-0472">Membrane</keyword>
<dbReference type="SMART" id="SM00192">
    <property type="entry name" value="LDLa"/>
    <property type="match status" value="8"/>
</dbReference>
<keyword evidence="11" id="KW-0675">Receptor</keyword>
<dbReference type="Pfam" id="PF00058">
    <property type="entry name" value="Ldl_recept_b"/>
    <property type="match status" value="13"/>
</dbReference>
<evidence type="ECO:0000256" key="8">
    <source>
        <dbReference type="ARBA" id="ARBA00022989"/>
    </source>
</evidence>
<feature type="compositionally biased region" description="Basic residues" evidence="15">
    <location>
        <begin position="191"/>
        <end position="200"/>
    </location>
</feature>
<feature type="repeat" description="LDL-receptor class B" evidence="14">
    <location>
        <begin position="1870"/>
        <end position="1911"/>
    </location>
</feature>
<evidence type="ECO:0000256" key="4">
    <source>
        <dbReference type="ARBA" id="ARBA00022583"/>
    </source>
</evidence>
<dbReference type="PROSITE" id="PS01209">
    <property type="entry name" value="LDLRA_1"/>
    <property type="match status" value="5"/>
</dbReference>
<dbReference type="SUPFAM" id="SSF63825">
    <property type="entry name" value="YWTD domain"/>
    <property type="match status" value="4"/>
</dbReference>
<evidence type="ECO:0000256" key="7">
    <source>
        <dbReference type="ARBA" id="ARBA00022737"/>
    </source>
</evidence>
<dbReference type="CDD" id="cd00112">
    <property type="entry name" value="LDLa"/>
    <property type="match status" value="7"/>
</dbReference>
<sequence>KKKKKTKNPVCVIVRQQSVVGGCKLLSRTYLIEPLVDCEFFFGGFAPAETPTQPSGSALGRRGVSCTAALDGSGRRAGAGGTSYATGRYNMVVAAAEPRRNRGSGRSHRCLVALAGFGVRLGLIVPLLTVPLFLGIAHGEEQTTEITSEGVGHYNGKSEQSGPPGPNQLGAAWQIFGSNSMRQPGGEGRVVKTKPRKPKPYQKDIRPQLPPGKIMMAPPRRRTFHQATQYPKNASIAIDRSAGLSHHPIGSHAAGGNVYGSMSHYDTVYGIRGVERRDNDGFRPFERYGPSAHLGHYHIHPDDDIFRPDEELLMESGGGGGGAGAAGKADGLAGIESCDIKCEPREFTCDKSCACIHMDLHCDGQADCVLTEDEQNCEIVHQRLAQQIKDNCETSGTHVICATTHTCISRDWLCDGDDDCGDYTDETHCGNRHDCTEEKFECQNGMCIPRDWVCDGDNDCNDLSDEKNCTKQCTRDEFRCKDGSCISASFQCDGETDCIDESDEANCDRPMQSCPEGEFKCKGALGGMGGPGGRCVLMRFRCDGDNDCGDWSDEENCAKKQVDCMINEFKCDDGDCIPLQWRCDDKQDCNNGEDEKNCPVDRIAGRTCSPDEYTCKDGRCILRSWVCDGSADCRRGEDEQDCDIKCELNQFLCPSGSRNSTRDSSVCINQKHVCDGHTDCANGEDEMRCPIVHPCGAHSRCEQLCITAYSGREECMCRPGYLLHGNGYNCTDIDECSITSNPVCSQECLNVAGSFRCSCQPGYVLRPDQRTCKAVGGSVKLLMANRADIRQVSLSNNQYTSIAKGLPNAIALDYHYRQDLLFWTDVSIDVIKRSHLNGSGVRDVIKWGLESPGGLAVDWIHDLLFWTDSGTRRVEVSTLDGQMRAVIAASDLDKPRAIAVHPGRALVFWTDWGTAPKIERAFMDGSDRQTIIAEAIFWPNGLTIDYTSSRIYWADAKHVIESANFDGRVRRKILSNNLPHPFALALFEDSMYWTDWHTKTISTASKVNGRGFRVVHEGLHFPMGIQSYHPSRQPDFTNRCVADKNGRKGGCSHLCLPARTHRRCACPIGLTLRPDQKTCSTVPDKLLLIARKKDVRVRQLDAANPVDMVLPLDGIKSTVAVDWCSRTNVIYWTDVGKSMISRAFINGSQQEAIVKANLISPAGLALDWVTDKIYWTDPGTNRIEAATTDGRQRALLIWERLDKPRDIVVHPGEGYMFWSDWGSNPLIERAGMDGTGRFTLVSENLQWPNGLALDVDKQRLYFLDGGTKSLEYVNYDGTGRNRLITEGLKHPFGLDVYEKRVYWTDWDTHSIQVANMYNGHDRRTILANNTDLMDIRVFHRNRRDSRNPCAHKNGGCSYICLLNPTSYSCACPIGIQLKDNGKTCKSGPSNYLVFAHRTEVRQVSLDSDYQIDVVLPLPPISNVVTLDVDRRTGEIYWADTIEDVIMRSTPDGMRIKQIYSESMTSVDGLVIDSIGRKLYWTDAGRKVLEVSDLEEGIRSALVWKDLEQPRGIALDYESGYLFWSDWGANPRIERADMDGENRVDLITEGLGWPNGLAVDRAAKRIYWADAQMKTIESCTLSGGARTKVVENLPHPYALAVTGRTIYWTDWITKALHSVPKGNPAHIRNVTHGLEGLMDVKVVQEDEERHLENVCGAGNGGCSHLCLRNPTGYSCKCPTGLTMREGSTTDCKTLPDEYLLIALRSGIGRISLDTPDLFDVVLPIEGVHGAVVLDYHFDSMYVFYADVNVDAIRRVNMHNYSDTQVIVSSGLNTPNGIAVDWLADNLYWTDTALKKIEVARLDGSCRKAILTDGLDDPRSIILYPKRGFVFWADWGQTPKIERAYMDGSERRSIVDFELGFPTGLAIDFDAKKLYWADALQDRIELCDFDGRRRQQVVSHATHPFGFTLTATHLYWTDWYNKSVLRAPKHSVSSVEVARFSLRGALEIRAVSGQRQPHDWNPCRSDNGGCSHLCLYAETRYVCGCPDIPDAHHCDPEPAILVAMKPNDEMLSASEEKPPHSNGSIVLSSSRMHAQLVIIATAILAGLLIIVIIAILVLIVNSKRKQSKKSSRSASDVLTFTNPNYNGIEGLCQTGDSGSSRNTIWKRLKYDRAQERVFEEKYLGVQHHGTSNGSYLASTPTSQITPVSAVLPV</sequence>
<feature type="disulfide bond" evidence="13">
    <location>
        <begin position="435"/>
        <end position="447"/>
    </location>
</feature>
<evidence type="ECO:0000256" key="1">
    <source>
        <dbReference type="ARBA" id="ARBA00004251"/>
    </source>
</evidence>
<keyword evidence="2" id="KW-1003">Cell membrane</keyword>
<dbReference type="VEuPathDB" id="VectorBase:AMEM008581"/>
<evidence type="ECO:0000313" key="19">
    <source>
        <dbReference type="Proteomes" id="UP000075903"/>
    </source>
</evidence>
<feature type="disulfide bond" evidence="13">
    <location>
        <begin position="564"/>
        <end position="576"/>
    </location>
</feature>
<keyword evidence="4" id="KW-0254">Endocytosis</keyword>
<feature type="repeat" description="LDL-receptor class B" evidence="14">
    <location>
        <begin position="1258"/>
        <end position="1300"/>
    </location>
</feature>
<name>A0A182V493_ANOME</name>
<dbReference type="GO" id="GO:0005509">
    <property type="term" value="F:calcium ion binding"/>
    <property type="evidence" value="ECO:0007669"/>
    <property type="project" value="InterPro"/>
</dbReference>
<dbReference type="PROSITE" id="PS01186">
    <property type="entry name" value="EGF_2"/>
    <property type="match status" value="1"/>
</dbReference>
<dbReference type="InterPro" id="IPR000152">
    <property type="entry name" value="EGF-type_Asp/Asn_hydroxyl_site"/>
</dbReference>
<dbReference type="InterPro" id="IPR036055">
    <property type="entry name" value="LDL_receptor-like_sf"/>
</dbReference>
<dbReference type="GO" id="GO:0005041">
    <property type="term" value="F:low-density lipoprotein particle receptor activity"/>
    <property type="evidence" value="ECO:0007669"/>
    <property type="project" value="TreeGrafter"/>
</dbReference>
<feature type="repeat" description="LDL-receptor class B" evidence="14">
    <location>
        <begin position="819"/>
        <end position="861"/>
    </location>
</feature>
<dbReference type="InterPro" id="IPR001881">
    <property type="entry name" value="EGF-like_Ca-bd_dom"/>
</dbReference>
<feature type="repeat" description="LDL-receptor class B" evidence="14">
    <location>
        <begin position="1739"/>
        <end position="1782"/>
    </location>
</feature>
<keyword evidence="12" id="KW-0325">Glycoprotein</keyword>
<reference evidence="18" key="1">
    <citation type="submission" date="2020-05" db="UniProtKB">
        <authorList>
            <consortium name="EnsemblMetazoa"/>
        </authorList>
    </citation>
    <scope>IDENTIFICATION</scope>
    <source>
        <strain evidence="18">MAF</strain>
    </source>
</reference>
<dbReference type="CDD" id="cd00054">
    <property type="entry name" value="EGF_CA"/>
    <property type="match status" value="1"/>
</dbReference>
<feature type="repeat" description="LDL-receptor class B" evidence="14">
    <location>
        <begin position="905"/>
        <end position="948"/>
    </location>
</feature>
<dbReference type="InterPro" id="IPR000742">
    <property type="entry name" value="EGF"/>
</dbReference>
<dbReference type="Pfam" id="PF14670">
    <property type="entry name" value="FXa_inhibition"/>
    <property type="match status" value="2"/>
</dbReference>
<dbReference type="PRINTS" id="PR00261">
    <property type="entry name" value="LDLRECEPTOR"/>
</dbReference>
<dbReference type="Gene3D" id="2.120.10.30">
    <property type="entry name" value="TolB, C-terminal domain"/>
    <property type="match status" value="4"/>
</dbReference>
<dbReference type="InterPro" id="IPR049883">
    <property type="entry name" value="NOTCH1_EGF-like"/>
</dbReference>
<dbReference type="InterPro" id="IPR018097">
    <property type="entry name" value="EGF_Ca-bd_CS"/>
</dbReference>
<dbReference type="InterPro" id="IPR000033">
    <property type="entry name" value="LDLR_classB_rpt"/>
</dbReference>
<evidence type="ECO:0000256" key="16">
    <source>
        <dbReference type="SAM" id="Phobius"/>
    </source>
</evidence>
<feature type="disulfide bond" evidence="13">
    <location>
        <begin position="615"/>
        <end position="633"/>
    </location>
</feature>
<dbReference type="PROSITE" id="PS51120">
    <property type="entry name" value="LDLRB"/>
    <property type="match status" value="16"/>
</dbReference>
<feature type="domain" description="EGF-like" evidence="17">
    <location>
        <begin position="757"/>
        <end position="772"/>
    </location>
</feature>
<keyword evidence="7" id="KW-0677">Repeat</keyword>
<evidence type="ECO:0000313" key="18">
    <source>
        <dbReference type="EnsemblMetazoa" id="AMEM008581-PA"/>
    </source>
</evidence>
<feature type="disulfide bond" evidence="13">
    <location>
        <begin position="442"/>
        <end position="460"/>
    </location>
</feature>
<feature type="disulfide bond" evidence="13">
    <location>
        <begin position="480"/>
        <end position="498"/>
    </location>
</feature>
<feature type="repeat" description="LDL-receptor class B" evidence="14">
    <location>
        <begin position="1519"/>
        <end position="1562"/>
    </location>
</feature>
<dbReference type="SUPFAM" id="SSF57184">
    <property type="entry name" value="Growth factor receptor domain"/>
    <property type="match status" value="1"/>
</dbReference>
<feature type="repeat" description="LDL-receptor class B" evidence="14">
    <location>
        <begin position="1826"/>
        <end position="1869"/>
    </location>
</feature>
<dbReference type="Gene3D" id="2.10.25.10">
    <property type="entry name" value="Laminin"/>
    <property type="match status" value="2"/>
</dbReference>
<dbReference type="Pfam" id="PF00057">
    <property type="entry name" value="Ldl_recept_a"/>
    <property type="match status" value="7"/>
</dbReference>
<dbReference type="SUPFAM" id="SSF57196">
    <property type="entry name" value="EGF/Laminin"/>
    <property type="match status" value="2"/>
</dbReference>
<dbReference type="InterPro" id="IPR002172">
    <property type="entry name" value="LDrepeatLR_classA_rpt"/>
</dbReference>
<feature type="repeat" description="LDL-receptor class B" evidence="14">
    <location>
        <begin position="1563"/>
        <end position="1604"/>
    </location>
</feature>
<keyword evidence="19" id="KW-1185">Reference proteome</keyword>
<feature type="repeat" description="LDL-receptor class B" evidence="14">
    <location>
        <begin position="862"/>
        <end position="904"/>
    </location>
</feature>
<dbReference type="SMART" id="SM00135">
    <property type="entry name" value="LY"/>
    <property type="match status" value="20"/>
</dbReference>
<evidence type="ECO:0000259" key="17">
    <source>
        <dbReference type="PROSITE" id="PS01186"/>
    </source>
</evidence>
<dbReference type="GO" id="GO:0043235">
    <property type="term" value="C:receptor complex"/>
    <property type="evidence" value="ECO:0007669"/>
    <property type="project" value="TreeGrafter"/>
</dbReference>